<feature type="region of interest" description="Disordered" evidence="1">
    <location>
        <begin position="24"/>
        <end position="46"/>
    </location>
</feature>
<gene>
    <name evidence="2" type="ORF">Q8A70_01355</name>
</gene>
<name>A0ABU0YEZ5_9PROT</name>
<protein>
    <submittedName>
        <fullName evidence="2">Uncharacterized protein</fullName>
    </submittedName>
</protein>
<accession>A0ABU0YEZ5</accession>
<evidence type="ECO:0000256" key="1">
    <source>
        <dbReference type="SAM" id="MobiDB-lite"/>
    </source>
</evidence>
<reference evidence="3" key="1">
    <citation type="submission" date="2023-08" db="EMBL/GenBank/DDBJ databases">
        <title>Rhodospirillaceae gen. nov., a novel taxon isolated from the Yangtze River Yuezi River estuary sludge.</title>
        <authorList>
            <person name="Ruan L."/>
        </authorList>
    </citation>
    <scope>NUCLEOTIDE SEQUENCE [LARGE SCALE GENOMIC DNA]</scope>
    <source>
        <strain evidence="3">R-7</strain>
    </source>
</reference>
<comment type="caution">
    <text evidence="2">The sequence shown here is derived from an EMBL/GenBank/DDBJ whole genome shotgun (WGS) entry which is preliminary data.</text>
</comment>
<dbReference type="RefSeq" id="WP_379953665.1">
    <property type="nucleotide sequence ID" value="NZ_JAUYVI010000001.1"/>
</dbReference>
<dbReference type="EMBL" id="JAUYVI010000001">
    <property type="protein sequence ID" value="MDQ7246287.1"/>
    <property type="molecule type" value="Genomic_DNA"/>
</dbReference>
<sequence>MTSPDKKETRQLVAQVTVEGGQTASYYALPQPKPQPVRPARDLDPNKYEGPKLKVERAKCHIRNLQALIEAFRASQPYEFITDHDPKTGENIYRVGIKESIPAKASVIIGDALHNLRAALDHLVSDLIRANGKEPNGGTGFPIVNRRKDLKPGRISKIEGVSAKAERFIVRLKPYNGGNRALWALHMLDVIDKHAGIIPVAAATVQVVVATPFPVAMIGGQFHIGRVSHVMGTPAKFEPVFPLENQKEVHRSDARLNENVQLEIAVAFGKGQVLEGEPIVETLQQLADLVERILSVCERRL</sequence>
<dbReference type="Proteomes" id="UP001230156">
    <property type="component" value="Unassembled WGS sequence"/>
</dbReference>
<proteinExistence type="predicted"/>
<evidence type="ECO:0000313" key="3">
    <source>
        <dbReference type="Proteomes" id="UP001230156"/>
    </source>
</evidence>
<keyword evidence="3" id="KW-1185">Reference proteome</keyword>
<evidence type="ECO:0000313" key="2">
    <source>
        <dbReference type="EMBL" id="MDQ7246287.1"/>
    </source>
</evidence>
<organism evidence="2 3">
    <name type="scientific">Dongia sedimenti</name>
    <dbReference type="NCBI Taxonomy" id="3064282"/>
    <lineage>
        <taxon>Bacteria</taxon>
        <taxon>Pseudomonadati</taxon>
        <taxon>Pseudomonadota</taxon>
        <taxon>Alphaproteobacteria</taxon>
        <taxon>Rhodospirillales</taxon>
        <taxon>Dongiaceae</taxon>
        <taxon>Dongia</taxon>
    </lineage>
</organism>